<dbReference type="GO" id="GO:0003677">
    <property type="term" value="F:DNA binding"/>
    <property type="evidence" value="ECO:0007669"/>
    <property type="project" value="UniProtKB-UniRule"/>
</dbReference>
<reference evidence="9 10" key="1">
    <citation type="submission" date="2020-06" db="EMBL/GenBank/DDBJ databases">
        <title>Genome mining for natural products.</title>
        <authorList>
            <person name="Zhang B."/>
            <person name="Shi J."/>
            <person name="Ge H."/>
        </authorList>
    </citation>
    <scope>NUCLEOTIDE SEQUENCE [LARGE SCALE GENOMIC DNA]</scope>
    <source>
        <strain evidence="9 10">NA00687</strain>
    </source>
</reference>
<dbReference type="SMART" id="SM00862">
    <property type="entry name" value="Trans_reg_C"/>
    <property type="match status" value="1"/>
</dbReference>
<feature type="region of interest" description="Disordered" evidence="7">
    <location>
        <begin position="253"/>
        <end position="274"/>
    </location>
</feature>
<dbReference type="Gene3D" id="1.25.40.10">
    <property type="entry name" value="Tetratricopeptide repeat domain"/>
    <property type="match status" value="1"/>
</dbReference>
<organism evidence="9 10">
    <name type="scientific">Streptomyces buecherae</name>
    <dbReference type="NCBI Taxonomy" id="2763006"/>
    <lineage>
        <taxon>Bacteria</taxon>
        <taxon>Bacillati</taxon>
        <taxon>Actinomycetota</taxon>
        <taxon>Actinomycetes</taxon>
        <taxon>Kitasatosporales</taxon>
        <taxon>Streptomycetaceae</taxon>
        <taxon>Streptomyces</taxon>
    </lineage>
</organism>
<evidence type="ECO:0000256" key="3">
    <source>
        <dbReference type="ARBA" id="ARBA00023015"/>
    </source>
</evidence>
<evidence type="ECO:0000256" key="5">
    <source>
        <dbReference type="ARBA" id="ARBA00023163"/>
    </source>
</evidence>
<dbReference type="AlphaFoldDB" id="A0A7H8N2N0"/>
<evidence type="ECO:0000256" key="2">
    <source>
        <dbReference type="ARBA" id="ARBA00023012"/>
    </source>
</evidence>
<dbReference type="InterPro" id="IPR051677">
    <property type="entry name" value="AfsR-DnrI-RedD_regulator"/>
</dbReference>
<dbReference type="InterPro" id="IPR005158">
    <property type="entry name" value="BTAD"/>
</dbReference>
<comment type="similarity">
    <text evidence="1">Belongs to the AfsR/DnrI/RedD regulatory family.</text>
</comment>
<name>A0A7H8N2N0_9ACTN</name>
<dbReference type="InterPro" id="IPR011990">
    <property type="entry name" value="TPR-like_helical_dom_sf"/>
</dbReference>
<dbReference type="SUPFAM" id="SSF46894">
    <property type="entry name" value="C-terminal effector domain of the bipartite response regulators"/>
    <property type="match status" value="1"/>
</dbReference>
<evidence type="ECO:0000256" key="6">
    <source>
        <dbReference type="PROSITE-ProRule" id="PRU01091"/>
    </source>
</evidence>
<dbReference type="CDD" id="cd15831">
    <property type="entry name" value="BTAD"/>
    <property type="match status" value="1"/>
</dbReference>
<dbReference type="Proteomes" id="UP000509303">
    <property type="component" value="Chromosome"/>
</dbReference>
<dbReference type="Pfam" id="PF00486">
    <property type="entry name" value="Trans_reg_C"/>
    <property type="match status" value="1"/>
</dbReference>
<dbReference type="InterPro" id="IPR016032">
    <property type="entry name" value="Sig_transdc_resp-reg_C-effctor"/>
</dbReference>
<dbReference type="PROSITE" id="PS51755">
    <property type="entry name" value="OMPR_PHOB"/>
    <property type="match status" value="1"/>
</dbReference>
<keyword evidence="10" id="KW-1185">Reference proteome</keyword>
<dbReference type="InterPro" id="IPR001867">
    <property type="entry name" value="OmpR/PhoB-type_DNA-bd"/>
</dbReference>
<keyword evidence="4 6" id="KW-0238">DNA-binding</keyword>
<dbReference type="SMART" id="SM01043">
    <property type="entry name" value="BTAD"/>
    <property type="match status" value="1"/>
</dbReference>
<keyword evidence="5" id="KW-0804">Transcription</keyword>
<accession>A0A7H8N2N0</accession>
<evidence type="ECO:0000256" key="7">
    <source>
        <dbReference type="SAM" id="MobiDB-lite"/>
    </source>
</evidence>
<keyword evidence="2" id="KW-0902">Two-component regulatory system</keyword>
<dbReference type="PANTHER" id="PTHR35807:SF1">
    <property type="entry name" value="TRANSCRIPTIONAL REGULATOR REDD"/>
    <property type="match status" value="1"/>
</dbReference>
<gene>
    <name evidence="9" type="ORF">HUT08_03135</name>
</gene>
<dbReference type="InterPro" id="IPR036388">
    <property type="entry name" value="WH-like_DNA-bd_sf"/>
</dbReference>
<evidence type="ECO:0000256" key="4">
    <source>
        <dbReference type="ARBA" id="ARBA00023125"/>
    </source>
</evidence>
<dbReference type="GO" id="GO:0000160">
    <property type="term" value="P:phosphorelay signal transduction system"/>
    <property type="evidence" value="ECO:0007669"/>
    <property type="project" value="UniProtKB-KW"/>
</dbReference>
<protein>
    <submittedName>
        <fullName evidence="9">Winged helix-turn-helix domain-containing protein</fullName>
    </submittedName>
</protein>
<dbReference type="Pfam" id="PF03704">
    <property type="entry name" value="BTAD"/>
    <property type="match status" value="1"/>
</dbReference>
<dbReference type="EMBL" id="CP054929">
    <property type="protein sequence ID" value="QKW48705.1"/>
    <property type="molecule type" value="Genomic_DNA"/>
</dbReference>
<dbReference type="SUPFAM" id="SSF48452">
    <property type="entry name" value="TPR-like"/>
    <property type="match status" value="1"/>
</dbReference>
<dbReference type="GO" id="GO:0006355">
    <property type="term" value="P:regulation of DNA-templated transcription"/>
    <property type="evidence" value="ECO:0007669"/>
    <property type="project" value="InterPro"/>
</dbReference>
<dbReference type="PANTHER" id="PTHR35807">
    <property type="entry name" value="TRANSCRIPTIONAL REGULATOR REDD-RELATED"/>
    <property type="match status" value="1"/>
</dbReference>
<evidence type="ECO:0000259" key="8">
    <source>
        <dbReference type="PROSITE" id="PS51755"/>
    </source>
</evidence>
<feature type="DNA-binding region" description="OmpR/PhoB-type" evidence="6">
    <location>
        <begin position="1"/>
        <end position="97"/>
    </location>
</feature>
<evidence type="ECO:0000256" key="1">
    <source>
        <dbReference type="ARBA" id="ARBA00005820"/>
    </source>
</evidence>
<evidence type="ECO:0000313" key="10">
    <source>
        <dbReference type="Proteomes" id="UP000509303"/>
    </source>
</evidence>
<dbReference type="Gene3D" id="1.10.10.10">
    <property type="entry name" value="Winged helix-like DNA-binding domain superfamily/Winged helix DNA-binding domain"/>
    <property type="match status" value="1"/>
</dbReference>
<sequence length="274" mass="30356">MHFHVLGPVGVSVHDSPVNLGSARQRAVLSALLLTPGHPMTAEQLTEAVWPHRAPSAAMANLHSYVSNLRRTLEPHRPPRSRDNVLRREATGYVLAADPQSIDAVRFEQLMREGRRLLTAGTPQQACRTLERALALRRGCAHPEVSDYSLGAQVAARFEELWLLALESYWEARLAEPGDISVIAAELSALSTRFPTRERFHLLLMSALCSAGRRAEAIDTYHRARRVLADEYGIDPGEELQRLFRRVLCGEPTSERRSSGLGSRASDVSVFPAP</sequence>
<feature type="domain" description="OmpR/PhoB-type" evidence="8">
    <location>
        <begin position="1"/>
        <end position="97"/>
    </location>
</feature>
<proteinExistence type="inferred from homology"/>
<evidence type="ECO:0000313" key="9">
    <source>
        <dbReference type="EMBL" id="QKW48705.1"/>
    </source>
</evidence>
<keyword evidence="3" id="KW-0805">Transcription regulation</keyword>